<evidence type="ECO:0000256" key="1">
    <source>
        <dbReference type="SAM" id="MobiDB-lite"/>
    </source>
</evidence>
<gene>
    <name evidence="2" type="ORF">Saso_25500</name>
</gene>
<evidence type="ECO:0000313" key="3">
    <source>
        <dbReference type="Proteomes" id="UP000649259"/>
    </source>
</evidence>
<name>A0ABQ3RYL7_9ACTN</name>
<sequence>MHAMIGGMSTDTGHSGIVHWRRSLWNGARCEPVLVTLRPGSLHVRDRSLGTVAHVDPHAVTGRLTRFGTLVLTIDGRRHALVGRGASLSPAPSTEQRQALEDAGHGAASPGAVGGAVDQLLNGGAAALMRDWHARLAAAGARLT</sequence>
<proteinExistence type="predicted"/>
<dbReference type="Proteomes" id="UP000649259">
    <property type="component" value="Unassembled WGS sequence"/>
</dbReference>
<keyword evidence="3" id="KW-1185">Reference proteome</keyword>
<protein>
    <submittedName>
        <fullName evidence="2">Uncharacterized protein</fullName>
    </submittedName>
</protein>
<dbReference type="EMBL" id="BNEB01000002">
    <property type="protein sequence ID" value="GHI60900.1"/>
    <property type="molecule type" value="Genomic_DNA"/>
</dbReference>
<evidence type="ECO:0000313" key="2">
    <source>
        <dbReference type="EMBL" id="GHI60900.1"/>
    </source>
</evidence>
<comment type="caution">
    <text evidence="2">The sequence shown here is derived from an EMBL/GenBank/DDBJ whole genome shotgun (WGS) entry which is preliminary data.</text>
</comment>
<reference evidence="3" key="1">
    <citation type="submission" date="2023-07" db="EMBL/GenBank/DDBJ databases">
        <title>Whole genome shotgun sequence of Streptomyces cacaoi subsp. asoensis NBRC 13813.</title>
        <authorList>
            <person name="Komaki H."/>
            <person name="Tamura T."/>
        </authorList>
    </citation>
    <scope>NUCLEOTIDE SEQUENCE [LARGE SCALE GENOMIC DNA]</scope>
    <source>
        <strain evidence="3">NBRC 13813</strain>
    </source>
</reference>
<feature type="region of interest" description="Disordered" evidence="1">
    <location>
        <begin position="85"/>
        <end position="110"/>
    </location>
</feature>
<organism evidence="2 3">
    <name type="scientific">Streptomyces asoensis</name>
    <dbReference type="NCBI Taxonomy" id="249586"/>
    <lineage>
        <taxon>Bacteria</taxon>
        <taxon>Bacillati</taxon>
        <taxon>Actinomycetota</taxon>
        <taxon>Actinomycetes</taxon>
        <taxon>Kitasatosporales</taxon>
        <taxon>Streptomycetaceae</taxon>
        <taxon>Streptomyces</taxon>
    </lineage>
</organism>
<accession>A0ABQ3RYL7</accession>